<keyword evidence="5 7" id="KW-1133">Transmembrane helix</keyword>
<evidence type="ECO:0000256" key="4">
    <source>
        <dbReference type="ARBA" id="ARBA00022692"/>
    </source>
</evidence>
<dbReference type="KEGG" id="maer:DAI18_07990"/>
<evidence type="ECO:0000256" key="7">
    <source>
        <dbReference type="SAM" id="Phobius"/>
    </source>
</evidence>
<accession>A0A2S0P9B8</accession>
<dbReference type="GO" id="GO:0022857">
    <property type="term" value="F:transmembrane transporter activity"/>
    <property type="evidence" value="ECO:0007669"/>
    <property type="project" value="InterPro"/>
</dbReference>
<dbReference type="EMBL" id="CP028519">
    <property type="protein sequence ID" value="AVY93989.1"/>
    <property type="molecule type" value="Genomic_DNA"/>
</dbReference>
<feature type="transmembrane region" description="Helical" evidence="7">
    <location>
        <begin position="29"/>
        <end position="46"/>
    </location>
</feature>
<organism evidence="8 9">
    <name type="scientific">Microvirgula aerodenitrificans</name>
    <dbReference type="NCBI Taxonomy" id="57480"/>
    <lineage>
        <taxon>Bacteria</taxon>
        <taxon>Pseudomonadati</taxon>
        <taxon>Pseudomonadota</taxon>
        <taxon>Betaproteobacteria</taxon>
        <taxon>Neisseriales</taxon>
        <taxon>Aquaspirillaceae</taxon>
        <taxon>Microvirgula</taxon>
    </lineage>
</organism>
<evidence type="ECO:0000256" key="3">
    <source>
        <dbReference type="ARBA" id="ARBA00022475"/>
    </source>
</evidence>
<dbReference type="InterPro" id="IPR006726">
    <property type="entry name" value="PHBA_efflux_AaeB/fusaric-R"/>
</dbReference>
<proteinExistence type="predicted"/>
<sequence>MYPVHSVFRRVQRLLSPYSIHQHYPALHALRVALGYLVTVALSVVFKVPDGAWMSVTLLIVMGSLPHLGSVYQKARQRGIGTVGGALAGIVAIYLYGRSPLACYLWMGACAAASGYLAIGKLGYIALIAGVTLTIVAGHGDNSFETALWRALNVQLGGMIALMFARLLPQRAVNHWKYLLADNLRDCAALYGRVAVLDLPDEATVQETFDRLNKRLIAQRGLMSAVAGEVSLTVAELDRIQRTQRNMLGLLELMVEVCRNPSRHAEFASMRKQVEHNQRRAQALMRTTAHALKFDRLDRLTRIGYAPQAEVTALPAGASDAGFEAVGYVWLNIKLLRQVERINAALLETASAWYRPPVRA</sequence>
<evidence type="ECO:0000256" key="1">
    <source>
        <dbReference type="ARBA" id="ARBA00004651"/>
    </source>
</evidence>
<evidence type="ECO:0000256" key="6">
    <source>
        <dbReference type="ARBA" id="ARBA00023136"/>
    </source>
</evidence>
<feature type="transmembrane region" description="Helical" evidence="7">
    <location>
        <begin position="147"/>
        <end position="168"/>
    </location>
</feature>
<evidence type="ECO:0008006" key="10">
    <source>
        <dbReference type="Google" id="ProtNLM"/>
    </source>
</evidence>
<feature type="transmembrane region" description="Helical" evidence="7">
    <location>
        <begin position="124"/>
        <end position="141"/>
    </location>
</feature>
<evidence type="ECO:0000313" key="9">
    <source>
        <dbReference type="Proteomes" id="UP000244173"/>
    </source>
</evidence>
<dbReference type="GO" id="GO:0005886">
    <property type="term" value="C:plasma membrane"/>
    <property type="evidence" value="ECO:0007669"/>
    <property type="project" value="UniProtKB-SubCell"/>
</dbReference>
<dbReference type="Proteomes" id="UP000244173">
    <property type="component" value="Chromosome"/>
</dbReference>
<evidence type="ECO:0000256" key="5">
    <source>
        <dbReference type="ARBA" id="ARBA00022989"/>
    </source>
</evidence>
<dbReference type="PANTHER" id="PTHR30509:SF9">
    <property type="entry name" value="MULTIDRUG RESISTANCE PROTEIN MDTO"/>
    <property type="match status" value="1"/>
</dbReference>
<keyword evidence="6 7" id="KW-0472">Membrane</keyword>
<keyword evidence="3" id="KW-1003">Cell membrane</keyword>
<dbReference type="STRING" id="1122240.GCA_000620105_02144"/>
<name>A0A2S0P9B8_9NEIS</name>
<gene>
    <name evidence="8" type="ORF">DAI18_07990</name>
</gene>
<feature type="transmembrane region" description="Helical" evidence="7">
    <location>
        <begin position="52"/>
        <end position="72"/>
    </location>
</feature>
<evidence type="ECO:0000256" key="2">
    <source>
        <dbReference type="ARBA" id="ARBA00022448"/>
    </source>
</evidence>
<keyword evidence="4 7" id="KW-0812">Transmembrane</keyword>
<keyword evidence="9" id="KW-1185">Reference proteome</keyword>
<feature type="transmembrane region" description="Helical" evidence="7">
    <location>
        <begin position="79"/>
        <end position="97"/>
    </location>
</feature>
<evidence type="ECO:0000313" key="8">
    <source>
        <dbReference type="EMBL" id="AVY93989.1"/>
    </source>
</evidence>
<reference evidence="8 9" key="1">
    <citation type="submission" date="2018-04" db="EMBL/GenBank/DDBJ databases">
        <title>Denitrifier Microvirgula.</title>
        <authorList>
            <person name="Anderson E."/>
            <person name="Jang J."/>
            <person name="Ishii S."/>
        </authorList>
    </citation>
    <scope>NUCLEOTIDE SEQUENCE [LARGE SCALE GENOMIC DNA]</scope>
    <source>
        <strain evidence="8 9">BE2.4</strain>
    </source>
</reference>
<keyword evidence="2" id="KW-0813">Transport</keyword>
<protein>
    <recommendedName>
        <fullName evidence="10">FUSC family protein</fullName>
    </recommendedName>
</protein>
<dbReference type="PANTHER" id="PTHR30509">
    <property type="entry name" value="P-HYDROXYBENZOIC ACID EFFLUX PUMP SUBUNIT-RELATED"/>
    <property type="match status" value="1"/>
</dbReference>
<comment type="subcellular location">
    <subcellularLocation>
        <location evidence="1">Cell membrane</location>
        <topology evidence="1">Multi-pass membrane protein</topology>
    </subcellularLocation>
</comment>
<dbReference type="Pfam" id="PF04632">
    <property type="entry name" value="FUSC"/>
    <property type="match status" value="1"/>
</dbReference>
<dbReference type="AlphaFoldDB" id="A0A2S0P9B8"/>